<keyword evidence="4" id="KW-0255">Endonuclease</keyword>
<keyword evidence="4" id="KW-0540">Nuclease</keyword>
<comment type="caution">
    <text evidence="4">The sequence shown here is derived from an EMBL/GenBank/DDBJ whole genome shotgun (WGS) entry which is preliminary data.</text>
</comment>
<dbReference type="OrthoDB" id="9796594at2"/>
<dbReference type="SUPFAM" id="SSF56219">
    <property type="entry name" value="DNase I-like"/>
    <property type="match status" value="1"/>
</dbReference>
<evidence type="ECO:0000313" key="5">
    <source>
        <dbReference type="Proteomes" id="UP000245506"/>
    </source>
</evidence>
<feature type="transmembrane region" description="Helical" evidence="2">
    <location>
        <begin position="62"/>
        <end position="85"/>
    </location>
</feature>
<keyword evidence="2" id="KW-1133">Transmembrane helix</keyword>
<feature type="compositionally biased region" description="Basic and acidic residues" evidence="1">
    <location>
        <begin position="338"/>
        <end position="357"/>
    </location>
</feature>
<name>A0A317CLD8_9GAMM</name>
<evidence type="ECO:0000313" key="4">
    <source>
        <dbReference type="EMBL" id="PWQ99338.1"/>
    </source>
</evidence>
<evidence type="ECO:0000259" key="3">
    <source>
        <dbReference type="Pfam" id="PF03372"/>
    </source>
</evidence>
<feature type="transmembrane region" description="Helical" evidence="2">
    <location>
        <begin position="33"/>
        <end position="53"/>
    </location>
</feature>
<proteinExistence type="predicted"/>
<dbReference type="Proteomes" id="UP000245506">
    <property type="component" value="Unassembled WGS sequence"/>
</dbReference>
<evidence type="ECO:0000256" key="2">
    <source>
        <dbReference type="SAM" id="Phobius"/>
    </source>
</evidence>
<dbReference type="GO" id="GO:0004519">
    <property type="term" value="F:endonuclease activity"/>
    <property type="evidence" value="ECO:0007669"/>
    <property type="project" value="UniProtKB-KW"/>
</dbReference>
<keyword evidence="2" id="KW-0472">Membrane</keyword>
<accession>A0A317CLD8</accession>
<keyword evidence="4" id="KW-0378">Hydrolase</keyword>
<sequence length="372" mass="42272">MFPILVICTLLTLLVTLLPLSRQSHWVIRGLDFPRLQFTVFSAVLLVAHFIFLDTQALNSKLLILVTTSCLIWQLWWILPYTFLWPNEVKTSKDDSPDRQLSILTSNVLTPNRNVDALIKLVEKHRPDILVTLESDQWWEDKLQVLEAEMPFSIKCPLDNLYGMHVYSRLPLHDTKVCYLVEKDVPSMHASVELLTGDKVRAHFLHPAPPSPTENTESAERDAELVIVARSVADSDQPVVVTGDLNDVAWSATTRLFRKISGLLDPRVGRGVCNTFHADYPLVRWPLDHLFHSHHFTLQNIQRLPSIGSDHFPLLARLSFTPVQGVNQAGVEADESDKEWAKEISDEKNVSKYDVPKPGEISTKTNPHPYKN</sequence>
<keyword evidence="5" id="KW-1185">Reference proteome</keyword>
<dbReference type="InterPro" id="IPR005135">
    <property type="entry name" value="Endo/exonuclease/phosphatase"/>
</dbReference>
<dbReference type="EMBL" id="QGKL01000006">
    <property type="protein sequence ID" value="PWQ99338.1"/>
    <property type="molecule type" value="Genomic_DNA"/>
</dbReference>
<keyword evidence="2" id="KW-0812">Transmembrane</keyword>
<organism evidence="4 5">
    <name type="scientific">Leucothrix arctica</name>
    <dbReference type="NCBI Taxonomy" id="1481894"/>
    <lineage>
        <taxon>Bacteria</taxon>
        <taxon>Pseudomonadati</taxon>
        <taxon>Pseudomonadota</taxon>
        <taxon>Gammaproteobacteria</taxon>
        <taxon>Thiotrichales</taxon>
        <taxon>Thiotrichaceae</taxon>
        <taxon>Leucothrix</taxon>
    </lineage>
</organism>
<protein>
    <submittedName>
        <fullName evidence="4">Endonuclease</fullName>
    </submittedName>
</protein>
<dbReference type="RefSeq" id="WP_109821604.1">
    <property type="nucleotide sequence ID" value="NZ_QGKL01000006.1"/>
</dbReference>
<gene>
    <name evidence="4" type="ORF">DKT75_01155</name>
</gene>
<dbReference type="InterPro" id="IPR036691">
    <property type="entry name" value="Endo/exonu/phosph_ase_sf"/>
</dbReference>
<evidence type="ECO:0000256" key="1">
    <source>
        <dbReference type="SAM" id="MobiDB-lite"/>
    </source>
</evidence>
<feature type="region of interest" description="Disordered" evidence="1">
    <location>
        <begin position="329"/>
        <end position="372"/>
    </location>
</feature>
<reference evidence="4 5" key="1">
    <citation type="submission" date="2018-05" db="EMBL/GenBank/DDBJ databases">
        <title>Leucothrix arctica sp. nov., isolated from Arctic seawater.</title>
        <authorList>
            <person name="Choi A."/>
            <person name="Baek K."/>
        </authorList>
    </citation>
    <scope>NUCLEOTIDE SEQUENCE [LARGE SCALE GENOMIC DNA]</scope>
    <source>
        <strain evidence="4 5">IMCC9719</strain>
    </source>
</reference>
<dbReference type="Pfam" id="PF03372">
    <property type="entry name" value="Exo_endo_phos"/>
    <property type="match status" value="1"/>
</dbReference>
<dbReference type="AlphaFoldDB" id="A0A317CLD8"/>
<dbReference type="Gene3D" id="3.60.10.10">
    <property type="entry name" value="Endonuclease/exonuclease/phosphatase"/>
    <property type="match status" value="1"/>
</dbReference>
<feature type="domain" description="Endonuclease/exonuclease/phosphatase" evidence="3">
    <location>
        <begin position="104"/>
        <end position="311"/>
    </location>
</feature>